<reference evidence="2" key="1">
    <citation type="submission" date="2019-01" db="EMBL/GenBank/DDBJ databases">
        <title>Draft genome sequences of three monokaryotic isolates of the white-rot basidiomycete fungus Dichomitus squalens.</title>
        <authorList>
            <consortium name="DOE Joint Genome Institute"/>
            <person name="Lopez S.C."/>
            <person name="Andreopoulos B."/>
            <person name="Pangilinan J."/>
            <person name="Lipzen A."/>
            <person name="Riley R."/>
            <person name="Ahrendt S."/>
            <person name="Ng V."/>
            <person name="Barry K."/>
            <person name="Daum C."/>
            <person name="Grigoriev I.V."/>
            <person name="Hilden K.S."/>
            <person name="Makela M.R."/>
            <person name="de Vries R.P."/>
        </authorList>
    </citation>
    <scope>NUCLEOTIDE SEQUENCE [LARGE SCALE GENOMIC DNA]</scope>
    <source>
        <strain evidence="2">OM18370.1</strain>
    </source>
</reference>
<accession>A0A4Q9MG57</accession>
<dbReference type="AlphaFoldDB" id="A0A4Q9MG57"/>
<protein>
    <submittedName>
        <fullName evidence="2">Uncharacterized protein</fullName>
    </submittedName>
</protein>
<gene>
    <name evidence="2" type="ORF">BD311DRAFT_489180</name>
</gene>
<dbReference type="Proteomes" id="UP000292957">
    <property type="component" value="Unassembled WGS sequence"/>
</dbReference>
<dbReference type="EMBL" id="ML143456">
    <property type="protein sequence ID" value="TBU25727.1"/>
    <property type="molecule type" value="Genomic_DNA"/>
</dbReference>
<feature type="compositionally biased region" description="Basic and acidic residues" evidence="1">
    <location>
        <begin position="62"/>
        <end position="73"/>
    </location>
</feature>
<evidence type="ECO:0000256" key="1">
    <source>
        <dbReference type="SAM" id="MobiDB-lite"/>
    </source>
</evidence>
<proteinExistence type="predicted"/>
<feature type="region of interest" description="Disordered" evidence="1">
    <location>
        <begin position="47"/>
        <end position="92"/>
    </location>
</feature>
<organism evidence="2">
    <name type="scientific">Dichomitus squalens</name>
    <dbReference type="NCBI Taxonomy" id="114155"/>
    <lineage>
        <taxon>Eukaryota</taxon>
        <taxon>Fungi</taxon>
        <taxon>Dikarya</taxon>
        <taxon>Basidiomycota</taxon>
        <taxon>Agaricomycotina</taxon>
        <taxon>Agaricomycetes</taxon>
        <taxon>Polyporales</taxon>
        <taxon>Polyporaceae</taxon>
        <taxon>Dichomitus</taxon>
    </lineage>
</organism>
<name>A0A4Q9MG57_9APHY</name>
<evidence type="ECO:0000313" key="2">
    <source>
        <dbReference type="EMBL" id="TBU25727.1"/>
    </source>
</evidence>
<sequence length="92" mass="10302">MPGRWKFARDPHRTRGGMYPVVRDACLFEIEHLLAAHAHRNDICPHDTVPATSSSSCGARYTSDRARAKRDCRSSTSQPRALGNGPSRMHRT</sequence>